<proteinExistence type="predicted"/>
<evidence type="ECO:0000259" key="1">
    <source>
        <dbReference type="Pfam" id="PF07702"/>
    </source>
</evidence>
<evidence type="ECO:0000313" key="3">
    <source>
        <dbReference type="Proteomes" id="UP000095743"/>
    </source>
</evidence>
<dbReference type="AlphaFoldDB" id="A0A1D8GER1"/>
<dbReference type="EMBL" id="CP017269">
    <property type="protein sequence ID" value="AOT69373.1"/>
    <property type="molecule type" value="Genomic_DNA"/>
</dbReference>
<dbReference type="InterPro" id="IPR028978">
    <property type="entry name" value="Chorismate_lyase_/UTRA_dom_sf"/>
</dbReference>
<dbReference type="Proteomes" id="UP000095743">
    <property type="component" value="Chromosome"/>
</dbReference>
<name>A0A1D8GER1_9FIRM</name>
<dbReference type="GO" id="GO:0006355">
    <property type="term" value="P:regulation of DNA-templated transcription"/>
    <property type="evidence" value="ECO:0007669"/>
    <property type="project" value="InterPro"/>
</dbReference>
<sequence length="88" mass="10097">MPALDISTLEGSFYQYIQDDLGILPKVSNYAVNATLPTVEQKKLLEINDTALLKIVHPSFLESGEIFEYTETYYVGDRYTYYLYSNTP</sequence>
<organism evidence="2 3">
    <name type="scientific">Geosporobacter ferrireducens</name>
    <dbReference type="NCBI Taxonomy" id="1424294"/>
    <lineage>
        <taxon>Bacteria</taxon>
        <taxon>Bacillati</taxon>
        <taxon>Bacillota</taxon>
        <taxon>Clostridia</taxon>
        <taxon>Peptostreptococcales</taxon>
        <taxon>Thermotaleaceae</taxon>
        <taxon>Geosporobacter</taxon>
    </lineage>
</organism>
<dbReference type="SUPFAM" id="SSF64288">
    <property type="entry name" value="Chorismate lyase-like"/>
    <property type="match status" value="1"/>
</dbReference>
<dbReference type="STRING" id="1424294.Gferi_07185"/>
<dbReference type="InterPro" id="IPR011663">
    <property type="entry name" value="UTRA"/>
</dbReference>
<gene>
    <name evidence="2" type="ORF">Gferi_07185</name>
</gene>
<dbReference type="GO" id="GO:0003677">
    <property type="term" value="F:DNA binding"/>
    <property type="evidence" value="ECO:0007669"/>
    <property type="project" value="InterPro"/>
</dbReference>
<dbReference type="KEGG" id="gfe:Gferi_07185"/>
<dbReference type="Pfam" id="PF07702">
    <property type="entry name" value="UTRA"/>
    <property type="match status" value="1"/>
</dbReference>
<reference evidence="2 3" key="1">
    <citation type="submission" date="2016-09" db="EMBL/GenBank/DDBJ databases">
        <title>Genomic analysis reveals versatility of anaerobic energy metabolism of Geosporobacter ferrireducens IRF9 of phylum Firmicutes.</title>
        <authorList>
            <person name="Kim S.-J."/>
        </authorList>
    </citation>
    <scope>NUCLEOTIDE SEQUENCE [LARGE SCALE GENOMIC DNA]</scope>
    <source>
        <strain evidence="2 3">IRF9</strain>
    </source>
</reference>
<evidence type="ECO:0000313" key="2">
    <source>
        <dbReference type="EMBL" id="AOT69373.1"/>
    </source>
</evidence>
<accession>A0A1D8GER1</accession>
<protein>
    <recommendedName>
        <fullName evidence="1">UbiC transcription regulator-associated domain-containing protein</fullName>
    </recommendedName>
</protein>
<keyword evidence="3" id="KW-1185">Reference proteome</keyword>
<dbReference type="Gene3D" id="3.40.1410.10">
    <property type="entry name" value="Chorismate lyase-like"/>
    <property type="match status" value="1"/>
</dbReference>
<feature type="domain" description="UbiC transcription regulator-associated" evidence="1">
    <location>
        <begin position="2"/>
        <end position="79"/>
    </location>
</feature>